<dbReference type="AlphaFoldDB" id="A0A562Q0L9"/>
<dbReference type="OrthoDB" id="8383056at2"/>
<accession>A0A562Q0L9</accession>
<keyword evidence="1" id="KW-1133">Transmembrane helix</keyword>
<keyword evidence="1" id="KW-0812">Transmembrane</keyword>
<evidence type="ECO:0000313" key="5">
    <source>
        <dbReference type="Proteomes" id="UP000437862"/>
    </source>
</evidence>
<organism evidence="3 4">
    <name type="scientific">Pseudoduganella flava</name>
    <dbReference type="NCBI Taxonomy" id="871742"/>
    <lineage>
        <taxon>Bacteria</taxon>
        <taxon>Pseudomonadati</taxon>
        <taxon>Pseudomonadota</taxon>
        <taxon>Betaproteobacteria</taxon>
        <taxon>Burkholderiales</taxon>
        <taxon>Oxalobacteraceae</taxon>
        <taxon>Telluria group</taxon>
        <taxon>Pseudoduganella</taxon>
    </lineage>
</organism>
<evidence type="ECO:0000313" key="2">
    <source>
        <dbReference type="EMBL" id="QGZ38248.1"/>
    </source>
</evidence>
<keyword evidence="5" id="KW-1185">Reference proteome</keyword>
<keyword evidence="1" id="KW-0472">Membrane</keyword>
<dbReference type="Proteomes" id="UP000437862">
    <property type="component" value="Chromosome"/>
</dbReference>
<dbReference type="EMBL" id="CP046904">
    <property type="protein sequence ID" value="QGZ38248.1"/>
    <property type="molecule type" value="Genomic_DNA"/>
</dbReference>
<dbReference type="Proteomes" id="UP000315112">
    <property type="component" value="Unassembled WGS sequence"/>
</dbReference>
<evidence type="ECO:0000313" key="4">
    <source>
        <dbReference type="Proteomes" id="UP000315112"/>
    </source>
</evidence>
<sequence>MDETRDDRGRRTLWGRHARDAGGLPAWPWALLLFLPLLAACEARHGVSLVEQAESMRVGQVLRLDKAPHGDNGLACVLYPYQPRVAGPVPQAGRINAYLEMTGYTADEGHWAFVFARPEGVDVIRFSRSGRLDILSAREAQSGEPLPGALRPDDCVPLHKAALAKVRQHGRTLVVLGEY</sequence>
<proteinExistence type="predicted"/>
<dbReference type="EMBL" id="VLKW01000002">
    <property type="protein sequence ID" value="TWI50219.1"/>
    <property type="molecule type" value="Genomic_DNA"/>
</dbReference>
<feature type="transmembrane region" description="Helical" evidence="1">
    <location>
        <begin position="21"/>
        <end position="39"/>
    </location>
</feature>
<gene>
    <name evidence="2" type="ORF">GO485_03740</name>
    <name evidence="3" type="ORF">IP92_01448</name>
</gene>
<evidence type="ECO:0000313" key="3">
    <source>
        <dbReference type="EMBL" id="TWI50219.1"/>
    </source>
</evidence>
<reference evidence="3" key="2">
    <citation type="submission" date="2019-07" db="EMBL/GenBank/DDBJ databases">
        <authorList>
            <person name="Whitman W."/>
            <person name="Huntemann M."/>
            <person name="Clum A."/>
            <person name="Pillay M."/>
            <person name="Palaniappan K."/>
            <person name="Varghese N."/>
            <person name="Mikhailova N."/>
            <person name="Stamatis D."/>
            <person name="Reddy T."/>
            <person name="Daum C."/>
            <person name="Shapiro N."/>
            <person name="Ivanova N."/>
            <person name="Kyrpides N."/>
            <person name="Woyke T."/>
        </authorList>
    </citation>
    <scope>NUCLEOTIDE SEQUENCE</scope>
    <source>
        <strain evidence="3">CGMCC 1.10685</strain>
    </source>
</reference>
<dbReference type="RefSeq" id="WP_145873845.1">
    <property type="nucleotide sequence ID" value="NZ_CP046904.1"/>
</dbReference>
<reference evidence="3 4" key="1">
    <citation type="journal article" date="2015" name="Stand. Genomic Sci.">
        <title>Genomic Encyclopedia of Bacterial and Archaeal Type Strains, Phase III: the genomes of soil and plant-associated and newly described type strains.</title>
        <authorList>
            <person name="Whitman W.B."/>
            <person name="Woyke T."/>
            <person name="Klenk H.P."/>
            <person name="Zhou Y."/>
            <person name="Lilburn T.G."/>
            <person name="Beck B.J."/>
            <person name="De Vos P."/>
            <person name="Vandamme P."/>
            <person name="Eisen J.A."/>
            <person name="Garrity G."/>
            <person name="Hugenholtz P."/>
            <person name="Kyrpides N.C."/>
        </authorList>
    </citation>
    <scope>NUCLEOTIDE SEQUENCE [LARGE SCALE GENOMIC DNA]</scope>
    <source>
        <strain evidence="3 4">CGMCC 1.10685</strain>
    </source>
</reference>
<name>A0A562Q0L9_9BURK</name>
<reference evidence="2 5" key="3">
    <citation type="submission" date="2019-12" db="EMBL/GenBank/DDBJ databases">
        <title>Draft Genome Sequences of Six Type Strains of the Genus Massilia.</title>
        <authorList>
            <person name="Miess H."/>
            <person name="Frediansyah A."/>
            <person name="Goeker M."/>
            <person name="Gross H."/>
        </authorList>
    </citation>
    <scope>NUCLEOTIDE SEQUENCE [LARGE SCALE GENOMIC DNA]</scope>
    <source>
        <strain evidence="2 5">DSM 26639</strain>
    </source>
</reference>
<evidence type="ECO:0000256" key="1">
    <source>
        <dbReference type="SAM" id="Phobius"/>
    </source>
</evidence>
<protein>
    <submittedName>
        <fullName evidence="3">Uncharacterized protein</fullName>
    </submittedName>
</protein>